<dbReference type="GO" id="GO:0005118">
    <property type="term" value="F:sevenless binding"/>
    <property type="evidence" value="ECO:0007669"/>
    <property type="project" value="InterPro"/>
</dbReference>
<feature type="transmembrane region" description="Helical" evidence="6">
    <location>
        <begin position="1074"/>
        <end position="1092"/>
    </location>
</feature>
<reference evidence="9" key="1">
    <citation type="journal article" date="2020" name="J Insects Food Feed">
        <title>The yellow mealworm (Tenebrio molitor) genome: a resource for the emerging insects as food and feed industry.</title>
        <authorList>
            <person name="Eriksson T."/>
            <person name="Andere A."/>
            <person name="Kelstrup H."/>
            <person name="Emery V."/>
            <person name="Picard C."/>
        </authorList>
    </citation>
    <scope>NUCLEOTIDE SEQUENCE</scope>
    <source>
        <strain evidence="9">Stoneville</strain>
        <tissue evidence="9">Whole head</tissue>
    </source>
</reference>
<feature type="transmembrane region" description="Helical" evidence="6">
    <location>
        <begin position="811"/>
        <end position="830"/>
    </location>
</feature>
<evidence type="ECO:0000256" key="1">
    <source>
        <dbReference type="ARBA" id="ARBA00004141"/>
    </source>
</evidence>
<comment type="subcellular location">
    <subcellularLocation>
        <location evidence="1">Membrane</location>
        <topology evidence="1">Multi-pass membrane protein</topology>
    </subcellularLocation>
</comment>
<feature type="domain" description="Major facilitator superfamily (MFS) profile" evidence="8">
    <location>
        <begin position="720"/>
        <end position="1125"/>
    </location>
</feature>
<feature type="transmembrane region" description="Helical" evidence="6">
    <location>
        <begin position="1013"/>
        <end position="1032"/>
    </location>
</feature>
<name>A0A8J6H892_TENMO</name>
<keyword evidence="5 6" id="KW-0472">Membrane</keyword>
<dbReference type="PANTHER" id="PTHR23506:SF4">
    <property type="entry name" value="PORTABELLA"/>
    <property type="match status" value="1"/>
</dbReference>
<feature type="transmembrane region" description="Helical" evidence="6">
    <location>
        <begin position="984"/>
        <end position="1006"/>
    </location>
</feature>
<dbReference type="Proteomes" id="UP000719412">
    <property type="component" value="Unassembled WGS sequence"/>
</dbReference>
<accession>A0A8J6H892</accession>
<feature type="transmembrane region" description="Helical" evidence="6">
    <location>
        <begin position="1038"/>
        <end position="1062"/>
    </location>
</feature>
<evidence type="ECO:0000313" key="9">
    <source>
        <dbReference type="EMBL" id="KAH0809088.1"/>
    </source>
</evidence>
<dbReference type="EMBL" id="JABDTM020028350">
    <property type="protein sequence ID" value="KAH0809088.1"/>
    <property type="molecule type" value="Genomic_DNA"/>
</dbReference>
<evidence type="ECO:0000259" key="8">
    <source>
        <dbReference type="PROSITE" id="PS50850"/>
    </source>
</evidence>
<dbReference type="Pfam" id="PF00003">
    <property type="entry name" value="7tm_3"/>
    <property type="match status" value="1"/>
</dbReference>
<reference evidence="9" key="2">
    <citation type="submission" date="2021-08" db="EMBL/GenBank/DDBJ databases">
        <authorList>
            <person name="Eriksson T."/>
        </authorList>
    </citation>
    <scope>NUCLEOTIDE SEQUENCE</scope>
    <source>
        <strain evidence="9">Stoneville</strain>
        <tissue evidence="9">Whole head</tissue>
    </source>
</reference>
<keyword evidence="3 6" id="KW-0812">Transmembrane</keyword>
<dbReference type="GO" id="GO:0007601">
    <property type="term" value="P:visual perception"/>
    <property type="evidence" value="ECO:0007669"/>
    <property type="project" value="InterPro"/>
</dbReference>
<feature type="transmembrane region" description="Helical" evidence="6">
    <location>
        <begin position="871"/>
        <end position="889"/>
    </location>
</feature>
<dbReference type="GO" id="GO:0043195">
    <property type="term" value="C:terminal bouton"/>
    <property type="evidence" value="ECO:0007669"/>
    <property type="project" value="TreeGrafter"/>
</dbReference>
<dbReference type="GO" id="GO:0004930">
    <property type="term" value="F:G protein-coupled receptor activity"/>
    <property type="evidence" value="ECO:0007669"/>
    <property type="project" value="InterPro"/>
</dbReference>
<evidence type="ECO:0000256" key="2">
    <source>
        <dbReference type="ARBA" id="ARBA00022448"/>
    </source>
</evidence>
<feature type="transmembrane region" description="Helical" evidence="6">
    <location>
        <begin position="540"/>
        <end position="562"/>
    </location>
</feature>
<proteinExistence type="predicted"/>
<dbReference type="GO" id="GO:0030672">
    <property type="term" value="C:synaptic vesicle membrane"/>
    <property type="evidence" value="ECO:0007669"/>
    <property type="project" value="TreeGrafter"/>
</dbReference>
<dbReference type="CDD" id="cd17384">
    <property type="entry name" value="MFS_SLC18A1_2_VAT1_2"/>
    <property type="match status" value="1"/>
</dbReference>
<dbReference type="PROSITE" id="PS50259">
    <property type="entry name" value="G_PROTEIN_RECEP_F3_4"/>
    <property type="match status" value="1"/>
</dbReference>
<sequence>MRSFYLIPLILTNIGAIKVDSVKEVFRNTGDVNLALLTRNGCNDSTAIMEREEFFVNSAIWTVHQFNYLEVVPQLDFGLSIYKTCNEKQQYQTIFDLFQRHDEQFLLGLVADFRLSSKVQRFTEALDLDVRQTVKCPIPLIKASVALLGALNWVENVTVVAPNDIIVEEFSKIAKKQWICIKNNIVYDSAIPVKNSTAENVVVFGDHNSLTSFWQNSDTSNTILVPLDSSVLKATPENSYVITLNYHEQLNYTPNPSLFEIAAPLVVYAQNLKHFITGTCNDTTDKLKCLRNKFQGTPQSVLRPSQIADLLKIETSSINYYVYKSENSSLPRKIFSYNIFSNNLTLLDNTVELGNASEPGCKSDPSSCQKQCKNFASRSSVGFIPGDCEIRIRSESWVFAFLSLSLLGVLFCIAILIFLLVSICRRNVLEGNPVLTMLLLVAVMLMFCSILPLSLEGDKSTKESICLARALAITLSFSAAFSLILSRSILLATASKEIGFMSHVAGPVQSFLCLFIFGVQAALSLQVVNRCSDIFRGYSFVYLLSYNAMLLLLLLCLCPLIVKCQRNYKEGKYFTWAVATISILWCVWIPAYALVDQQYKDSVLCFGLVSTASALMATIFVPRTYLMTIAAARDKITSTLPSLSGATSAMDIYRAGAQPVYDCVNVAAINAVTVARAGVTPIQQPDLYSCPNLPEDDDFDVRCATPIDDDKSLRKSSLFLFAIIYLSFFLDNVLLTVVVPIIPDYLFSNQLNTSISKKSKLGLKSLSPLQEKYEALENDNGPLGALLASKAFVQLAFTPFMGYLTEIMGCYIPLLLGSCNMLLAALLFAYGNSYGVLVLARALHGSSSAAIGVSGMSILAKSVPQNLRTKIMPLAFGGIALGVLIGYPLGGAAYQLLGKPAPFILIAFLISISIILQFFYIDQGNEDTTVDEIKCSHCLTLLKDKQLLISTFTICICTSTMAVLEPCVPMWLLAHLNPPPSRWQLGAVFIPDSVGYFIGSHFAGLLPVASWRLAFSALVLAGLSSCALPLATSISQLALPHFGLGLSVGVVDAALVPFLANLVDKKGSNQYGPVYALQQVFVSLAYAFGPLLGGQAVHVFGFPWLMRIIGFLNLMFSPLLLELEKDPKSLLLEEGNTPRSYSTLDNTYSSLDEELD</sequence>
<dbReference type="InterPro" id="IPR011701">
    <property type="entry name" value="MFS"/>
</dbReference>
<feature type="transmembrane region" description="Helical" evidence="6">
    <location>
        <begin position="467"/>
        <end position="490"/>
    </location>
</feature>
<protein>
    <recommendedName>
        <fullName evidence="11">Major facilitator superfamily (MFS) profile domain-containing protein</fullName>
    </recommendedName>
</protein>
<evidence type="ECO:0000313" key="10">
    <source>
        <dbReference type="Proteomes" id="UP000719412"/>
    </source>
</evidence>
<feature type="transmembrane region" description="Helical" evidence="6">
    <location>
        <begin position="397"/>
        <end position="422"/>
    </location>
</feature>
<organism evidence="9 10">
    <name type="scientific">Tenebrio molitor</name>
    <name type="common">Yellow mealworm beetle</name>
    <dbReference type="NCBI Taxonomy" id="7067"/>
    <lineage>
        <taxon>Eukaryota</taxon>
        <taxon>Metazoa</taxon>
        <taxon>Ecdysozoa</taxon>
        <taxon>Arthropoda</taxon>
        <taxon>Hexapoda</taxon>
        <taxon>Insecta</taxon>
        <taxon>Pterygota</taxon>
        <taxon>Neoptera</taxon>
        <taxon>Endopterygota</taxon>
        <taxon>Coleoptera</taxon>
        <taxon>Polyphaga</taxon>
        <taxon>Cucujiformia</taxon>
        <taxon>Tenebrionidae</taxon>
        <taxon>Tenebrio</taxon>
    </lineage>
</organism>
<dbReference type="InterPro" id="IPR017978">
    <property type="entry name" value="GPCR_3_C"/>
</dbReference>
<dbReference type="PROSITE" id="PS50850">
    <property type="entry name" value="MFS"/>
    <property type="match status" value="1"/>
</dbReference>
<dbReference type="GO" id="GO:0015842">
    <property type="term" value="P:aminergic neurotransmitter loading into synaptic vesicle"/>
    <property type="evidence" value="ECO:0007669"/>
    <property type="project" value="TreeGrafter"/>
</dbReference>
<feature type="transmembrane region" description="Helical" evidence="6">
    <location>
        <begin position="434"/>
        <end position="455"/>
    </location>
</feature>
<feature type="transmembrane region" description="Helical" evidence="6">
    <location>
        <begin position="718"/>
        <end position="742"/>
    </location>
</feature>
<dbReference type="InterPro" id="IPR036259">
    <property type="entry name" value="MFS_trans_sf"/>
</dbReference>
<feature type="transmembrane region" description="Helical" evidence="6">
    <location>
        <begin position="783"/>
        <end position="804"/>
    </location>
</feature>
<dbReference type="InterPro" id="IPR050930">
    <property type="entry name" value="MFS_Vesicular_Transporter"/>
</dbReference>
<evidence type="ECO:0000256" key="5">
    <source>
        <dbReference type="ARBA" id="ARBA00023136"/>
    </source>
</evidence>
<dbReference type="InterPro" id="IPR020846">
    <property type="entry name" value="MFS_dom"/>
</dbReference>
<keyword evidence="2" id="KW-0813">Transport</keyword>
<dbReference type="Gene3D" id="1.20.1250.20">
    <property type="entry name" value="MFS general substrate transporter like domains"/>
    <property type="match status" value="1"/>
</dbReference>
<evidence type="ECO:0000256" key="4">
    <source>
        <dbReference type="ARBA" id="ARBA00022989"/>
    </source>
</evidence>
<dbReference type="PRINTS" id="PR01223">
    <property type="entry name" value="BRIDEOF7LESS"/>
</dbReference>
<keyword evidence="4 6" id="KW-1133">Transmembrane helix</keyword>
<evidence type="ECO:0000259" key="7">
    <source>
        <dbReference type="PROSITE" id="PS50259"/>
    </source>
</evidence>
<comment type="caution">
    <text evidence="9">The sequence shown here is derived from an EMBL/GenBank/DDBJ whole genome shotgun (WGS) entry which is preliminary data.</text>
</comment>
<feature type="transmembrane region" description="Helical" evidence="6">
    <location>
        <begin position="836"/>
        <end position="859"/>
    </location>
</feature>
<dbReference type="AlphaFoldDB" id="A0A8J6H892"/>
<gene>
    <name evidence="9" type="ORF">GEV33_013702</name>
</gene>
<dbReference type="Pfam" id="PF07690">
    <property type="entry name" value="MFS_1"/>
    <property type="match status" value="1"/>
</dbReference>
<feature type="domain" description="G-protein coupled receptors family 3 profile" evidence="7">
    <location>
        <begin position="540"/>
        <end position="634"/>
    </location>
</feature>
<feature type="transmembrane region" description="Helical" evidence="6">
    <location>
        <begin position="511"/>
        <end position="528"/>
    </location>
</feature>
<evidence type="ECO:0008006" key="11">
    <source>
        <dbReference type="Google" id="ProtNLM"/>
    </source>
</evidence>
<evidence type="ECO:0000256" key="6">
    <source>
        <dbReference type="SAM" id="Phobius"/>
    </source>
</evidence>
<feature type="transmembrane region" description="Helical" evidence="6">
    <location>
        <begin position="601"/>
        <end position="621"/>
    </location>
</feature>
<dbReference type="InterPro" id="IPR002956">
    <property type="entry name" value="Bride_of_7less"/>
</dbReference>
<feature type="transmembrane region" description="Helical" evidence="6">
    <location>
        <begin position="901"/>
        <end position="921"/>
    </location>
</feature>
<dbReference type="PANTHER" id="PTHR23506">
    <property type="entry name" value="GH10249P"/>
    <property type="match status" value="1"/>
</dbReference>
<dbReference type="SUPFAM" id="SSF103473">
    <property type="entry name" value="MFS general substrate transporter"/>
    <property type="match status" value="1"/>
</dbReference>
<feature type="transmembrane region" description="Helical" evidence="6">
    <location>
        <begin position="574"/>
        <end position="595"/>
    </location>
</feature>
<keyword evidence="10" id="KW-1185">Reference proteome</keyword>
<feature type="transmembrane region" description="Helical" evidence="6">
    <location>
        <begin position="947"/>
        <end position="964"/>
    </location>
</feature>
<evidence type="ECO:0000256" key="3">
    <source>
        <dbReference type="ARBA" id="ARBA00022692"/>
    </source>
</evidence>
<dbReference type="GO" id="GO:0005335">
    <property type="term" value="F:serotonin:sodium:chloride symporter activity"/>
    <property type="evidence" value="ECO:0007669"/>
    <property type="project" value="TreeGrafter"/>
</dbReference>